<evidence type="ECO:0000313" key="2">
    <source>
        <dbReference type="EMBL" id="MDG3587598.1"/>
    </source>
</evidence>
<dbReference type="Gene3D" id="3.40.50.1110">
    <property type="entry name" value="SGNH hydrolase"/>
    <property type="match status" value="1"/>
</dbReference>
<dbReference type="CDD" id="cd01832">
    <property type="entry name" value="SGNH_hydrolase_like_1"/>
    <property type="match status" value="1"/>
</dbReference>
<evidence type="ECO:0000259" key="1">
    <source>
        <dbReference type="Pfam" id="PF13472"/>
    </source>
</evidence>
<dbReference type="SUPFAM" id="SSF52266">
    <property type="entry name" value="SGNH hydrolase"/>
    <property type="match status" value="1"/>
</dbReference>
<reference evidence="2" key="1">
    <citation type="submission" date="2022-11" db="EMBL/GenBank/DDBJ databases">
        <title>High-quality draft genome sequence of Galbibacter sp. strain CMA-7.</title>
        <authorList>
            <person name="Wei L."/>
            <person name="Dong C."/>
            <person name="Shao Z."/>
        </authorList>
    </citation>
    <scope>NUCLEOTIDE SEQUENCE</scope>
    <source>
        <strain evidence="2">CMA-7</strain>
    </source>
</reference>
<accession>A0ABT6FWE8</accession>
<dbReference type="RefSeq" id="WP_277901173.1">
    <property type="nucleotide sequence ID" value="NZ_JAPMUA010000007.1"/>
</dbReference>
<sequence>MKKIILFLAVITFVGCTTQKKVVQTTTPATPTFKYLALGDSYTIGESVCESCSFPIQLLEKIANEEKEKVALQIIAKTGWTTSDLIKGIKDSLPQGNQDLVTLLIGVNNQYQGKDFSLYQEDFPALLTKAVQLAGGDTNRVIVISIPDYAYTPYGQKKPDPKKISTEIDQYNAFAKKIVEANGVSFVNITNISREGLNNPALIASDGLHPSKECYSSFVSQILFEVKKKNILSK</sequence>
<protein>
    <submittedName>
        <fullName evidence="2">SGNH/GDSL hydrolase family protein</fullName>
    </submittedName>
</protein>
<keyword evidence="2" id="KW-0378">Hydrolase</keyword>
<dbReference type="Proteomes" id="UP001153642">
    <property type="component" value="Unassembled WGS sequence"/>
</dbReference>
<dbReference type="InterPro" id="IPR036514">
    <property type="entry name" value="SGNH_hydro_sf"/>
</dbReference>
<dbReference type="GO" id="GO:0016787">
    <property type="term" value="F:hydrolase activity"/>
    <property type="evidence" value="ECO:0007669"/>
    <property type="project" value="UniProtKB-KW"/>
</dbReference>
<evidence type="ECO:0000313" key="3">
    <source>
        <dbReference type="Proteomes" id="UP001153642"/>
    </source>
</evidence>
<dbReference type="Pfam" id="PF13472">
    <property type="entry name" value="Lipase_GDSL_2"/>
    <property type="match status" value="1"/>
</dbReference>
<dbReference type="PROSITE" id="PS51257">
    <property type="entry name" value="PROKAR_LIPOPROTEIN"/>
    <property type="match status" value="1"/>
</dbReference>
<keyword evidence="3" id="KW-1185">Reference proteome</keyword>
<comment type="caution">
    <text evidence="2">The sequence shown here is derived from an EMBL/GenBank/DDBJ whole genome shotgun (WGS) entry which is preliminary data.</text>
</comment>
<dbReference type="InterPro" id="IPR013830">
    <property type="entry name" value="SGNH_hydro"/>
</dbReference>
<gene>
    <name evidence="2" type="ORF">OSR52_17195</name>
</gene>
<organism evidence="2 3">
    <name type="scientific">Galbibacter pacificus</name>
    <dbReference type="NCBI Taxonomy" id="2996052"/>
    <lineage>
        <taxon>Bacteria</taxon>
        <taxon>Pseudomonadati</taxon>
        <taxon>Bacteroidota</taxon>
        <taxon>Flavobacteriia</taxon>
        <taxon>Flavobacteriales</taxon>
        <taxon>Flavobacteriaceae</taxon>
        <taxon>Galbibacter</taxon>
    </lineage>
</organism>
<feature type="domain" description="SGNH hydrolase-type esterase" evidence="1">
    <location>
        <begin position="37"/>
        <end position="215"/>
    </location>
</feature>
<proteinExistence type="predicted"/>
<dbReference type="EMBL" id="JAPMUA010000007">
    <property type="protein sequence ID" value="MDG3587598.1"/>
    <property type="molecule type" value="Genomic_DNA"/>
</dbReference>
<name>A0ABT6FWE8_9FLAO</name>